<dbReference type="Pfam" id="PF01722">
    <property type="entry name" value="BolA"/>
    <property type="match status" value="1"/>
</dbReference>
<dbReference type="PANTHER" id="PTHR46229:SF4">
    <property type="entry name" value="ACID STRESS PROTEIN IBAG"/>
    <property type="match status" value="1"/>
</dbReference>
<name>A0A4P6P5C4_9GAMM</name>
<dbReference type="PIRSF" id="PIRSF003113">
    <property type="entry name" value="BolA"/>
    <property type="match status" value="1"/>
</dbReference>
<dbReference type="InterPro" id="IPR036065">
    <property type="entry name" value="BolA-like_sf"/>
</dbReference>
<protein>
    <submittedName>
        <fullName evidence="3">BolA/IbaG family iron-sulfur metabolism protein</fullName>
    </submittedName>
</protein>
<reference evidence="3 4" key="1">
    <citation type="submission" date="2018-12" db="EMBL/GenBank/DDBJ databases">
        <title>Complete genome of Litorilituus sediminis.</title>
        <authorList>
            <person name="Liu A."/>
            <person name="Rong J."/>
        </authorList>
    </citation>
    <scope>NUCLEOTIDE SEQUENCE [LARGE SCALE GENOMIC DNA]</scope>
    <source>
        <strain evidence="3 4">JCM 17549</strain>
    </source>
</reference>
<organism evidence="3 4">
    <name type="scientific">Litorilituus sediminis</name>
    <dbReference type="NCBI Taxonomy" id="718192"/>
    <lineage>
        <taxon>Bacteria</taxon>
        <taxon>Pseudomonadati</taxon>
        <taxon>Pseudomonadota</taxon>
        <taxon>Gammaproteobacteria</taxon>
        <taxon>Alteromonadales</taxon>
        <taxon>Colwelliaceae</taxon>
        <taxon>Litorilituus</taxon>
    </lineage>
</organism>
<dbReference type="OrthoDB" id="9812890at2"/>
<dbReference type="InterPro" id="IPR050961">
    <property type="entry name" value="BolA/IbaG_stress_morph_reg"/>
</dbReference>
<dbReference type="RefSeq" id="WP_130602972.1">
    <property type="nucleotide sequence ID" value="NZ_CP034759.1"/>
</dbReference>
<keyword evidence="4" id="KW-1185">Reference proteome</keyword>
<dbReference type="EMBL" id="CP034759">
    <property type="protein sequence ID" value="QBG36634.1"/>
    <property type="molecule type" value="Genomic_DNA"/>
</dbReference>
<dbReference type="Gene3D" id="3.30.300.90">
    <property type="entry name" value="BolA-like"/>
    <property type="match status" value="1"/>
</dbReference>
<accession>A0A4P6P5C4</accession>
<proteinExistence type="inferred from homology"/>
<evidence type="ECO:0000256" key="2">
    <source>
        <dbReference type="RuleBase" id="RU003860"/>
    </source>
</evidence>
<evidence type="ECO:0000313" key="4">
    <source>
        <dbReference type="Proteomes" id="UP000290244"/>
    </source>
</evidence>
<dbReference type="Proteomes" id="UP000290244">
    <property type="component" value="Chromosome"/>
</dbReference>
<dbReference type="InterPro" id="IPR002634">
    <property type="entry name" value="BolA"/>
</dbReference>
<dbReference type="PANTHER" id="PTHR46229">
    <property type="entry name" value="BOLA TRANSCRIPTION REGULATOR"/>
    <property type="match status" value="1"/>
</dbReference>
<sequence length="87" mass="9775">MEINEIEALVEKLINDALELDELKVKFDGSQCAIIAVGDFFETLSRVKRQQTVLAPLSEVIQNGTIHAVSVKTFTKAQWQRDKMLNG</sequence>
<dbReference type="KEGG" id="lsd:EMK97_13350"/>
<comment type="similarity">
    <text evidence="1 2">Belongs to the BolA/IbaG family.</text>
</comment>
<evidence type="ECO:0000313" key="3">
    <source>
        <dbReference type="EMBL" id="QBG36634.1"/>
    </source>
</evidence>
<dbReference type="AlphaFoldDB" id="A0A4P6P5C4"/>
<gene>
    <name evidence="3" type="ORF">EMK97_13350</name>
</gene>
<evidence type="ECO:0000256" key="1">
    <source>
        <dbReference type="ARBA" id="ARBA00005578"/>
    </source>
</evidence>
<dbReference type="SUPFAM" id="SSF82657">
    <property type="entry name" value="BolA-like"/>
    <property type="match status" value="1"/>
</dbReference>